<protein>
    <submittedName>
        <fullName evidence="2">Uncharacterized protein</fullName>
    </submittedName>
</protein>
<reference evidence="2" key="1">
    <citation type="submission" date="2020-04" db="EMBL/GenBank/DDBJ databases">
        <authorList>
            <person name="Chiriac C."/>
            <person name="Salcher M."/>
            <person name="Ghai R."/>
            <person name="Kavagutti S V."/>
        </authorList>
    </citation>
    <scope>NUCLEOTIDE SEQUENCE</scope>
</reference>
<gene>
    <name evidence="2" type="ORF">UFOVP75_181</name>
</gene>
<evidence type="ECO:0000256" key="1">
    <source>
        <dbReference type="SAM" id="MobiDB-lite"/>
    </source>
</evidence>
<dbReference type="EMBL" id="LR796209">
    <property type="protein sequence ID" value="CAB4127407.1"/>
    <property type="molecule type" value="Genomic_DNA"/>
</dbReference>
<organism evidence="2">
    <name type="scientific">uncultured Caudovirales phage</name>
    <dbReference type="NCBI Taxonomy" id="2100421"/>
    <lineage>
        <taxon>Viruses</taxon>
        <taxon>Duplodnaviria</taxon>
        <taxon>Heunggongvirae</taxon>
        <taxon>Uroviricota</taxon>
        <taxon>Caudoviricetes</taxon>
        <taxon>Peduoviridae</taxon>
        <taxon>Maltschvirus</taxon>
        <taxon>Maltschvirus maltsch</taxon>
    </lineage>
</organism>
<evidence type="ECO:0000313" key="2">
    <source>
        <dbReference type="EMBL" id="CAB4127407.1"/>
    </source>
</evidence>
<accession>A0A6J5L2F7</accession>
<name>A0A6J5L2F7_9CAUD</name>
<sequence>MPFTYDVLPNSYDSHQSNPYWFGLIVRFNDTITFDIDAILSNDDAKELDIGLQNLRQDPVLERPSLILSSSITSWSITQAKASHVSTASFRIAPGGLPISNVCQAGDWFMFWAFDNAEDYERVLANVEKAVGSTIYGDAPVVNGFSDGLKFIGRLNSPRIALAVDQNGTKNKNYQLTAVGFGEFDSKIYFTEAQRARYESNQVGFMAQIHDYQENLDKQIAQPLPFTTSQFISLWLEIFLGAGPGTNSKGLDPVISKGAAFESAVKSGLNQSPNDKFLIPRTIAKLLGVTPGKGAPTFLDILNVFVGVQAPTPDSSHQRDNVDLKEYIPKKLCEPLGSFLSQYQDFRNVPVWDILSSFQNHPLNEMYVTLRANADGVVRPTFMLRQIPFSSRKAQVKMNGTGNNFTGSLVNRAKKGFVDDQPDFAAAIPDPNIYITDYTKLPRWRMSDSMVLAADVGPSDSLRINFVKIQGRDLPATSQVNLEIMGSVLAPAMADINDIKRNGLRPYIGVTNCDLTGLIDQQGKIGRAYTQIMADVMFGQHLKWTGSLKTMFIQEPICVGDNLQYDNVLYHIESVVHSGSVAADGHKTSDTTFSLSNGISVDSDTADHTVYPFEIQETNDGFDLIDSNDHQSNIFNNEQFPEPGSLTHDSPSSRGNTVRAQSLADQFQSLASKFNS</sequence>
<proteinExistence type="predicted"/>
<feature type="region of interest" description="Disordered" evidence="1">
    <location>
        <begin position="639"/>
        <end position="658"/>
    </location>
</feature>
<feature type="compositionally biased region" description="Polar residues" evidence="1">
    <location>
        <begin position="647"/>
        <end position="658"/>
    </location>
</feature>